<evidence type="ECO:0000256" key="3">
    <source>
        <dbReference type="ARBA" id="ARBA00023082"/>
    </source>
</evidence>
<organism evidence="7 8">
    <name type="scientific">Paracoccus subflavus</name>
    <dbReference type="NCBI Taxonomy" id="2528244"/>
    <lineage>
        <taxon>Bacteria</taxon>
        <taxon>Pseudomonadati</taxon>
        <taxon>Pseudomonadota</taxon>
        <taxon>Alphaproteobacteria</taxon>
        <taxon>Rhodobacterales</taxon>
        <taxon>Paracoccaceae</taxon>
        <taxon>Paracoccus</taxon>
    </lineage>
</organism>
<feature type="domain" description="RNA polymerase sigma factor 70 region 4 type 2" evidence="6">
    <location>
        <begin position="99"/>
        <end position="150"/>
    </location>
</feature>
<dbReference type="Gene3D" id="1.10.10.10">
    <property type="entry name" value="Winged helix-like DNA-binding domain superfamily/Winged helix DNA-binding domain"/>
    <property type="match status" value="1"/>
</dbReference>
<dbReference type="Gene3D" id="1.10.1740.10">
    <property type="match status" value="1"/>
</dbReference>
<dbReference type="InterPro" id="IPR013325">
    <property type="entry name" value="RNA_pol_sigma_r2"/>
</dbReference>
<dbReference type="GO" id="GO:0003677">
    <property type="term" value="F:DNA binding"/>
    <property type="evidence" value="ECO:0007669"/>
    <property type="project" value="InterPro"/>
</dbReference>
<evidence type="ECO:0000256" key="4">
    <source>
        <dbReference type="ARBA" id="ARBA00023163"/>
    </source>
</evidence>
<dbReference type="OrthoDB" id="9803470at2"/>
<dbReference type="InterPro" id="IPR013324">
    <property type="entry name" value="RNA_pol_sigma_r3/r4-like"/>
</dbReference>
<evidence type="ECO:0000259" key="6">
    <source>
        <dbReference type="Pfam" id="PF08281"/>
    </source>
</evidence>
<keyword evidence="4" id="KW-0804">Transcription</keyword>
<dbReference type="SUPFAM" id="SSF88946">
    <property type="entry name" value="Sigma2 domain of RNA polymerase sigma factors"/>
    <property type="match status" value="1"/>
</dbReference>
<feature type="domain" description="RNA polymerase sigma-70 region 2" evidence="5">
    <location>
        <begin position="9"/>
        <end position="71"/>
    </location>
</feature>
<keyword evidence="8" id="KW-1185">Reference proteome</keyword>
<comment type="caution">
    <text evidence="7">The sequence shown here is derived from an EMBL/GenBank/DDBJ whole genome shotgun (WGS) entry which is preliminary data.</text>
</comment>
<dbReference type="EMBL" id="SISK01000009">
    <property type="protein sequence ID" value="TBN38599.1"/>
    <property type="molecule type" value="Genomic_DNA"/>
</dbReference>
<evidence type="ECO:0000259" key="5">
    <source>
        <dbReference type="Pfam" id="PF04542"/>
    </source>
</evidence>
<evidence type="ECO:0000313" key="7">
    <source>
        <dbReference type="EMBL" id="TBN38599.1"/>
    </source>
</evidence>
<dbReference type="GO" id="GO:0006352">
    <property type="term" value="P:DNA-templated transcription initiation"/>
    <property type="evidence" value="ECO:0007669"/>
    <property type="project" value="InterPro"/>
</dbReference>
<dbReference type="CDD" id="cd06171">
    <property type="entry name" value="Sigma70_r4"/>
    <property type="match status" value="1"/>
</dbReference>
<dbReference type="AlphaFoldDB" id="A0A4Q9G0R1"/>
<dbReference type="NCBIfam" id="TIGR02937">
    <property type="entry name" value="sigma70-ECF"/>
    <property type="match status" value="1"/>
</dbReference>
<dbReference type="InterPro" id="IPR013249">
    <property type="entry name" value="RNA_pol_sigma70_r4_t2"/>
</dbReference>
<reference evidence="7 8" key="1">
    <citation type="submission" date="2019-02" db="EMBL/GenBank/DDBJ databases">
        <title>Paracoccus subflavus sp. nov., isolated from marine sediment of the Pacific Ocean.</title>
        <authorList>
            <person name="Zhang G."/>
        </authorList>
    </citation>
    <scope>NUCLEOTIDE SEQUENCE [LARGE SCALE GENOMIC DNA]</scope>
    <source>
        <strain evidence="7 8">GY0581</strain>
    </source>
</reference>
<keyword evidence="2" id="KW-0805">Transcription regulation</keyword>
<keyword evidence="3" id="KW-0731">Sigma factor</keyword>
<dbReference type="Proteomes" id="UP000293520">
    <property type="component" value="Unassembled WGS sequence"/>
</dbReference>
<dbReference type="Pfam" id="PF04542">
    <property type="entry name" value="Sigma70_r2"/>
    <property type="match status" value="1"/>
</dbReference>
<evidence type="ECO:0000313" key="8">
    <source>
        <dbReference type="Proteomes" id="UP000293520"/>
    </source>
</evidence>
<dbReference type="PANTHER" id="PTHR43133">
    <property type="entry name" value="RNA POLYMERASE ECF-TYPE SIGMA FACTO"/>
    <property type="match status" value="1"/>
</dbReference>
<evidence type="ECO:0000256" key="1">
    <source>
        <dbReference type="ARBA" id="ARBA00010641"/>
    </source>
</evidence>
<dbReference type="RefSeq" id="WP_130991552.1">
    <property type="nucleotide sequence ID" value="NZ_SISK01000009.1"/>
</dbReference>
<dbReference type="SUPFAM" id="SSF88659">
    <property type="entry name" value="Sigma3 and sigma4 domains of RNA polymerase sigma factors"/>
    <property type="match status" value="1"/>
</dbReference>
<dbReference type="PANTHER" id="PTHR43133:SF25">
    <property type="entry name" value="RNA POLYMERASE SIGMA FACTOR RFAY-RELATED"/>
    <property type="match status" value="1"/>
</dbReference>
<dbReference type="Pfam" id="PF08281">
    <property type="entry name" value="Sigma70_r4_2"/>
    <property type="match status" value="1"/>
</dbReference>
<gene>
    <name evidence="7" type="ORF">EYE42_11870</name>
</gene>
<evidence type="ECO:0000256" key="2">
    <source>
        <dbReference type="ARBA" id="ARBA00023015"/>
    </source>
</evidence>
<sequence>MAPEQLLLTLLPELRAYALSICRKSDEVDDLVQDSIERALRSTTRPRDIAGLRPWMFRVIRNLHNDELRKNCVRREYFAREERLSDVSYAGRDNESDMQMRMLFQQLPPDMREILFLIDIMELKYREVAEILDVPTGTVMSRISRARKALRDLVEGCERPENTGRPKAR</sequence>
<protein>
    <submittedName>
        <fullName evidence="7">RNA polymerase sigma factor</fullName>
    </submittedName>
</protein>
<dbReference type="InterPro" id="IPR036388">
    <property type="entry name" value="WH-like_DNA-bd_sf"/>
</dbReference>
<name>A0A4Q9G0R1_9RHOB</name>
<dbReference type="InterPro" id="IPR007627">
    <property type="entry name" value="RNA_pol_sigma70_r2"/>
</dbReference>
<proteinExistence type="inferred from homology"/>
<comment type="similarity">
    <text evidence="1">Belongs to the sigma-70 factor family. ECF subfamily.</text>
</comment>
<dbReference type="InterPro" id="IPR039425">
    <property type="entry name" value="RNA_pol_sigma-70-like"/>
</dbReference>
<accession>A0A4Q9G0R1</accession>
<dbReference type="GO" id="GO:0016987">
    <property type="term" value="F:sigma factor activity"/>
    <property type="evidence" value="ECO:0007669"/>
    <property type="project" value="UniProtKB-KW"/>
</dbReference>
<dbReference type="InterPro" id="IPR014284">
    <property type="entry name" value="RNA_pol_sigma-70_dom"/>
</dbReference>